<protein>
    <submittedName>
        <fullName evidence="2">GNAT family N-acetyltransferase</fullName>
    </submittedName>
</protein>
<evidence type="ECO:0000313" key="3">
    <source>
        <dbReference type="Proteomes" id="UP000286287"/>
    </source>
</evidence>
<dbReference type="EMBL" id="QYUJ01000014">
    <property type="protein sequence ID" value="RJF72504.1"/>
    <property type="molecule type" value="Genomic_DNA"/>
</dbReference>
<dbReference type="CDD" id="cd04301">
    <property type="entry name" value="NAT_SF"/>
    <property type="match status" value="1"/>
</dbReference>
<proteinExistence type="predicted"/>
<dbReference type="InterPro" id="IPR016181">
    <property type="entry name" value="Acyl_CoA_acyltransferase"/>
</dbReference>
<comment type="caution">
    <text evidence="2">The sequence shown here is derived from an EMBL/GenBank/DDBJ whole genome shotgun (WGS) entry which is preliminary data.</text>
</comment>
<dbReference type="Pfam" id="PF00583">
    <property type="entry name" value="Acetyltransf_1"/>
    <property type="match status" value="1"/>
</dbReference>
<dbReference type="AlphaFoldDB" id="A0A418V8R9"/>
<name>A0A418V8R9_9DEIO</name>
<dbReference type="OrthoDB" id="66142at2"/>
<feature type="domain" description="N-acetyltransferase" evidence="1">
    <location>
        <begin position="21"/>
        <end position="172"/>
    </location>
</feature>
<dbReference type="SUPFAM" id="SSF55729">
    <property type="entry name" value="Acyl-CoA N-acyltransferases (Nat)"/>
    <property type="match status" value="1"/>
</dbReference>
<reference evidence="2 3" key="1">
    <citation type="submission" date="2018-09" db="EMBL/GenBank/DDBJ databases">
        <authorList>
            <person name="Zhu H."/>
        </authorList>
    </citation>
    <scope>NUCLEOTIDE SEQUENCE [LARGE SCALE GENOMIC DNA]</scope>
    <source>
        <strain evidence="2 3">K2S05-167</strain>
    </source>
</reference>
<dbReference type="InterPro" id="IPR000182">
    <property type="entry name" value="GNAT_dom"/>
</dbReference>
<organism evidence="2 3">
    <name type="scientific">Deinococcus cavernae</name>
    <dbReference type="NCBI Taxonomy" id="2320857"/>
    <lineage>
        <taxon>Bacteria</taxon>
        <taxon>Thermotogati</taxon>
        <taxon>Deinococcota</taxon>
        <taxon>Deinococci</taxon>
        <taxon>Deinococcales</taxon>
        <taxon>Deinococcaceae</taxon>
        <taxon>Deinococcus</taxon>
    </lineage>
</organism>
<dbReference type="GO" id="GO:0016747">
    <property type="term" value="F:acyltransferase activity, transferring groups other than amino-acyl groups"/>
    <property type="evidence" value="ECO:0007669"/>
    <property type="project" value="InterPro"/>
</dbReference>
<keyword evidence="2" id="KW-0808">Transferase</keyword>
<accession>A0A418V8R9</accession>
<dbReference type="PROSITE" id="PS51186">
    <property type="entry name" value="GNAT"/>
    <property type="match status" value="1"/>
</dbReference>
<keyword evidence="3" id="KW-1185">Reference proteome</keyword>
<dbReference type="Proteomes" id="UP000286287">
    <property type="component" value="Unassembled WGS sequence"/>
</dbReference>
<sequence>MLKTSGNPSTYALRTGGISTLDVTRLVPHLAPLLHSLYQATPGYFELLGSRLPNLSEVQADVNTAFADPRRHLELLHDEHGELVGSLDYKVGYPQEGDVTINLLLIREDRQNQRLGEQAVRQLEARLPSGTQRVLASVLGENPRGSRFWERQGYTFELDARPSMMWYAKRLNLPLARPTQLGNIATD</sequence>
<dbReference type="Gene3D" id="3.40.630.30">
    <property type="match status" value="1"/>
</dbReference>
<gene>
    <name evidence="2" type="ORF">D3875_14035</name>
</gene>
<evidence type="ECO:0000313" key="2">
    <source>
        <dbReference type="EMBL" id="RJF72504.1"/>
    </source>
</evidence>
<evidence type="ECO:0000259" key="1">
    <source>
        <dbReference type="PROSITE" id="PS51186"/>
    </source>
</evidence>